<proteinExistence type="predicted"/>
<dbReference type="Proteomes" id="UP000076863">
    <property type="component" value="Unassembled WGS sequence"/>
</dbReference>
<dbReference type="EMBL" id="AZHA01000001">
    <property type="protein sequence ID" value="OAA52663.1"/>
    <property type="molecule type" value="Genomic_DNA"/>
</dbReference>
<name>A0A167L5S4_9HYPO</name>
<gene>
    <name evidence="1" type="ORF">BBO_00504</name>
</gene>
<organism evidence="1 2">
    <name type="scientific">Beauveria brongniartii RCEF 3172</name>
    <dbReference type="NCBI Taxonomy" id="1081107"/>
    <lineage>
        <taxon>Eukaryota</taxon>
        <taxon>Fungi</taxon>
        <taxon>Dikarya</taxon>
        <taxon>Ascomycota</taxon>
        <taxon>Pezizomycotina</taxon>
        <taxon>Sordariomycetes</taxon>
        <taxon>Hypocreomycetidae</taxon>
        <taxon>Hypocreales</taxon>
        <taxon>Cordycipitaceae</taxon>
        <taxon>Beauveria</taxon>
        <taxon>Beauveria brongniartii</taxon>
    </lineage>
</organism>
<evidence type="ECO:0000313" key="1">
    <source>
        <dbReference type="EMBL" id="OAA52663.1"/>
    </source>
</evidence>
<dbReference type="AlphaFoldDB" id="A0A167L5S4"/>
<evidence type="ECO:0000313" key="2">
    <source>
        <dbReference type="Proteomes" id="UP000076863"/>
    </source>
</evidence>
<comment type="caution">
    <text evidence="1">The sequence shown here is derived from an EMBL/GenBank/DDBJ whole genome shotgun (WGS) entry which is preliminary data.</text>
</comment>
<protein>
    <submittedName>
        <fullName evidence="1">Uncharacterized protein</fullName>
    </submittedName>
</protein>
<accession>A0A167L5S4</accession>
<reference evidence="1 2" key="1">
    <citation type="journal article" date="2016" name="Genome Biol. Evol.">
        <title>Divergent and convergent evolution of fungal pathogenicity.</title>
        <authorList>
            <person name="Shang Y."/>
            <person name="Xiao G."/>
            <person name="Zheng P."/>
            <person name="Cen K."/>
            <person name="Zhan S."/>
            <person name="Wang C."/>
        </authorList>
    </citation>
    <scope>NUCLEOTIDE SEQUENCE [LARGE SCALE GENOMIC DNA]</scope>
    <source>
        <strain evidence="1 2">RCEF 3172</strain>
    </source>
</reference>
<sequence>MDLQPWELPSDGESVFVSDSEACPDDNGSVTWQESPKFCPLFFAEDKDVKEEPDSEPFCLFSDEVPFGPAAVPPIRPYIFDITDEDSDEERSVDAIAEEHLAVAASAAVHDAESEGGLGAAQGDNVAPSDTWCEELKMMCKELEANITIIMDHLDHLCTANAVAPTQVAAVATITATGQDTGTQTYRQEGPVASIWAEEVIVRGQQVAVEDGGAWKYVTIVLFCIATLWTVLQVTLDG</sequence>
<keyword evidence="2" id="KW-1185">Reference proteome</keyword>
<dbReference type="OrthoDB" id="10437336at2759"/>